<sequence length="836" mass="95402">MHLRLGLLSLAASLNSHALQPSAYTMDPVFDANTFRHIVGDDLPIRADQISELQKTCGDDIQLAIEMFKQQQSGKALPESAQNTKADVQYDIHSRGRAGLIVRNQYWDKKKLTWKLKPPSKKAPERLEPCVFVVRRFYSEKMTYTHTTVDVKGVLIRDVLNNIFEHVDSFGLSSDTKAELEDLRYLFWAESRLKLIAKHFEATEEKTSAWEIEQAMLLIKQEFSHLQKEMDSLPPHFITFDHLWSIFPPDCLCVAEDSIGIQSIFRARTASIQREQDGSRKFLVQADYLEWDGITFGLVNKQFFVPQFGGRMRVDELPCIPLQFYENKEELMKDIIKRSEGKESFCQTGFHVKDYHGERVVIDPAQMRSSHRGKVPQPRRVKRELHAWDVQALGFEGHEVVRAILKEPEISKESTLPISERRSSLHERYRMSGEDPMHDRESRDFDEKTDTSPNPETLFKLREWGTLEKLMMSGQVYGYRLREREWDAFNVTRVKDCDWDRGIFDALVMDNGLKTVIRRLVQAHKSEVSHFDDFVKGKGKGLIGLLLGPPGTGKTLTAEAIAEIAEMPLYSVTSGTLGSSASSLERGLQQCLQLARRWRAVLLLDEADVFLARRDMADLERNAVVSVFLRELEYYQGVMLLTTNQGHLIDEAFQSRIHFCHKYPILDFNARKQVWSGFLEKMKKNDSVRIEIGPDDLLRLAGLELNGRQIKNVMGIVVKLASAPGESQSITCDSIMTNANTLQNFYFKGPGSFQEDHVFNKATGVQHRAPPPGSCGWTRRQTFEPDKLSNKGNSAKHGAMASKSPSRSRPPKPSRPKPLVSLPKTDKEFIETEKQV</sequence>
<dbReference type="STRING" id="105696.A0A1Y2LIB7"/>
<gene>
    <name evidence="4" type="ORF">B5807_12088</name>
</gene>
<dbReference type="SUPFAM" id="SSF52540">
    <property type="entry name" value="P-loop containing nucleoside triphosphate hydrolases"/>
    <property type="match status" value="1"/>
</dbReference>
<feature type="compositionally biased region" description="Basic and acidic residues" evidence="1">
    <location>
        <begin position="824"/>
        <end position="836"/>
    </location>
</feature>
<evidence type="ECO:0000256" key="2">
    <source>
        <dbReference type="SAM" id="SignalP"/>
    </source>
</evidence>
<accession>A0A1Y2LIB7</accession>
<dbReference type="AlphaFoldDB" id="A0A1Y2LIB7"/>
<dbReference type="InParanoid" id="A0A1Y2LIB7"/>
<dbReference type="Pfam" id="PF00004">
    <property type="entry name" value="AAA"/>
    <property type="match status" value="1"/>
</dbReference>
<evidence type="ECO:0000313" key="4">
    <source>
        <dbReference type="EMBL" id="OSS43252.1"/>
    </source>
</evidence>
<feature type="chain" id="PRO_5012237619" description="AAA+ ATPase domain-containing protein" evidence="2">
    <location>
        <begin position="19"/>
        <end position="836"/>
    </location>
</feature>
<dbReference type="InterPro" id="IPR056599">
    <property type="entry name" value="AAA_lid_fung"/>
</dbReference>
<organism evidence="4 5">
    <name type="scientific">Epicoccum nigrum</name>
    <name type="common">Soil fungus</name>
    <name type="synonym">Epicoccum purpurascens</name>
    <dbReference type="NCBI Taxonomy" id="105696"/>
    <lineage>
        <taxon>Eukaryota</taxon>
        <taxon>Fungi</taxon>
        <taxon>Dikarya</taxon>
        <taxon>Ascomycota</taxon>
        <taxon>Pezizomycotina</taxon>
        <taxon>Dothideomycetes</taxon>
        <taxon>Pleosporomycetidae</taxon>
        <taxon>Pleosporales</taxon>
        <taxon>Pleosporineae</taxon>
        <taxon>Didymellaceae</taxon>
        <taxon>Epicoccum</taxon>
    </lineage>
</organism>
<dbReference type="PANTHER" id="PTHR46411">
    <property type="entry name" value="FAMILY ATPASE, PUTATIVE-RELATED"/>
    <property type="match status" value="1"/>
</dbReference>
<evidence type="ECO:0000256" key="1">
    <source>
        <dbReference type="SAM" id="MobiDB-lite"/>
    </source>
</evidence>
<feature type="region of interest" description="Disordered" evidence="1">
    <location>
        <begin position="421"/>
        <end position="452"/>
    </location>
</feature>
<evidence type="ECO:0000259" key="3">
    <source>
        <dbReference type="SMART" id="SM00382"/>
    </source>
</evidence>
<dbReference type="GO" id="GO:0005524">
    <property type="term" value="F:ATP binding"/>
    <property type="evidence" value="ECO:0007669"/>
    <property type="project" value="InterPro"/>
</dbReference>
<dbReference type="Gene3D" id="3.40.50.300">
    <property type="entry name" value="P-loop containing nucleotide triphosphate hydrolases"/>
    <property type="match status" value="1"/>
</dbReference>
<dbReference type="Pfam" id="PF22942">
    <property type="entry name" value="DUF7025"/>
    <property type="match status" value="1"/>
</dbReference>
<dbReference type="InterPro" id="IPR003959">
    <property type="entry name" value="ATPase_AAA_core"/>
</dbReference>
<feature type="compositionally biased region" description="Basic and acidic residues" evidence="1">
    <location>
        <begin position="421"/>
        <end position="450"/>
    </location>
</feature>
<dbReference type="Proteomes" id="UP000193240">
    <property type="component" value="Unassembled WGS sequence"/>
</dbReference>
<dbReference type="EMBL" id="KZ107883">
    <property type="protein sequence ID" value="OSS43252.1"/>
    <property type="molecule type" value="Genomic_DNA"/>
</dbReference>
<dbReference type="OMA" id="MISPRTM"/>
<dbReference type="PANTHER" id="PTHR46411:SF2">
    <property type="entry name" value="AAA+ ATPASE DOMAIN-CONTAINING PROTEIN"/>
    <property type="match status" value="1"/>
</dbReference>
<protein>
    <recommendedName>
        <fullName evidence="3">AAA+ ATPase domain-containing protein</fullName>
    </recommendedName>
</protein>
<dbReference type="InterPro" id="IPR027417">
    <property type="entry name" value="P-loop_NTPase"/>
</dbReference>
<dbReference type="GO" id="GO:0016887">
    <property type="term" value="F:ATP hydrolysis activity"/>
    <property type="evidence" value="ECO:0007669"/>
    <property type="project" value="InterPro"/>
</dbReference>
<keyword evidence="5" id="KW-1185">Reference proteome</keyword>
<feature type="domain" description="AAA+ ATPase" evidence="3">
    <location>
        <begin position="540"/>
        <end position="664"/>
    </location>
</feature>
<proteinExistence type="predicted"/>
<reference evidence="4 5" key="1">
    <citation type="journal article" date="2017" name="Genome Announc.">
        <title>Genome sequence of the saprophytic ascomycete Epicoccum nigrum ICMP 19927 strain isolated from New Zealand.</title>
        <authorList>
            <person name="Fokin M."/>
            <person name="Fleetwood D."/>
            <person name="Weir B.S."/>
            <person name="Villas-Boas S.G."/>
        </authorList>
    </citation>
    <scope>NUCLEOTIDE SEQUENCE [LARGE SCALE GENOMIC DNA]</scope>
    <source>
        <strain evidence="4 5">ICMP 19927</strain>
    </source>
</reference>
<feature type="region of interest" description="Disordered" evidence="1">
    <location>
        <begin position="784"/>
        <end position="836"/>
    </location>
</feature>
<dbReference type="Pfam" id="PF23232">
    <property type="entry name" value="AAA_lid_13"/>
    <property type="match status" value="1"/>
</dbReference>
<dbReference type="InterPro" id="IPR054289">
    <property type="entry name" value="DUF7025"/>
</dbReference>
<name>A0A1Y2LIB7_EPING</name>
<dbReference type="SMART" id="SM00382">
    <property type="entry name" value="AAA"/>
    <property type="match status" value="1"/>
</dbReference>
<evidence type="ECO:0000313" key="5">
    <source>
        <dbReference type="Proteomes" id="UP000193240"/>
    </source>
</evidence>
<dbReference type="InterPro" id="IPR003593">
    <property type="entry name" value="AAA+_ATPase"/>
</dbReference>
<feature type="signal peptide" evidence="2">
    <location>
        <begin position="1"/>
        <end position="18"/>
    </location>
</feature>
<keyword evidence="2" id="KW-0732">Signal</keyword>